<comment type="caution">
    <text evidence="1">The sequence shown here is derived from an EMBL/GenBank/DDBJ whole genome shotgun (WGS) entry which is preliminary data.</text>
</comment>
<gene>
    <name evidence="1" type="ORF">A4H97_18065</name>
</gene>
<sequence length="343" mass="39141">MNMIRLYAFITFLAFINLGSAVFAQVKDTIVLYNGQVLIGEVKGAQYGEITIDDVDLKIIHVKQYKTKSLTTNRKFKIETNDKRILIGIIKPSAKNGFVNLMQDTGTLFDYEIMSFNTIFSLDQSFFSQLNGSISAGFSYTKSSRIGQFSLSSTVFYMTRYWDYQLSVSLNGTLDSTGYSRDREDASFFTAYTFSPTWFAAINLGYQRNLELDIARRYQQMIGGGNKLMVRKYSQLYAVTGLVFNQEKSTEGEHSGLLLEIPIVLKFNFFKYSQPNIQISSSQTVFFGVTQKGRIRFSGNTSFSWQIIRDFYLTINPYTNFDNQSSETSDFDYGVSVSVSYKF</sequence>
<reference evidence="2" key="1">
    <citation type="submission" date="2016-04" db="EMBL/GenBank/DDBJ databases">
        <authorList>
            <person name="Chen L."/>
            <person name="Zhuang W."/>
            <person name="Wang G."/>
        </authorList>
    </citation>
    <scope>NUCLEOTIDE SEQUENCE [LARGE SCALE GENOMIC DNA]</scope>
    <source>
        <strain evidence="2">17621</strain>
    </source>
</reference>
<name>A0A1V9DXR6_9BACT</name>
<organism evidence="1 2">
    <name type="scientific">Niastella yeongjuensis</name>
    <dbReference type="NCBI Taxonomy" id="354355"/>
    <lineage>
        <taxon>Bacteria</taxon>
        <taxon>Pseudomonadati</taxon>
        <taxon>Bacteroidota</taxon>
        <taxon>Chitinophagia</taxon>
        <taxon>Chitinophagales</taxon>
        <taxon>Chitinophagaceae</taxon>
        <taxon>Niastella</taxon>
    </lineage>
</organism>
<protein>
    <recommendedName>
        <fullName evidence="3">DUF481 domain-containing protein</fullName>
    </recommendedName>
</protein>
<dbReference type="RefSeq" id="WP_165759115.1">
    <property type="nucleotide sequence ID" value="NZ_FOCZ01000004.1"/>
</dbReference>
<dbReference type="STRING" id="354355.SAMN05660816_02790"/>
<dbReference type="Pfam" id="PF04338">
    <property type="entry name" value="DUF481"/>
    <property type="match status" value="1"/>
</dbReference>
<dbReference type="EMBL" id="LVXG01000082">
    <property type="protein sequence ID" value="OQP38630.1"/>
    <property type="molecule type" value="Genomic_DNA"/>
</dbReference>
<evidence type="ECO:0008006" key="3">
    <source>
        <dbReference type="Google" id="ProtNLM"/>
    </source>
</evidence>
<keyword evidence="2" id="KW-1185">Reference proteome</keyword>
<evidence type="ECO:0000313" key="1">
    <source>
        <dbReference type="EMBL" id="OQP38630.1"/>
    </source>
</evidence>
<dbReference type="Proteomes" id="UP000192610">
    <property type="component" value="Unassembled WGS sequence"/>
</dbReference>
<dbReference type="AlphaFoldDB" id="A0A1V9DXR6"/>
<proteinExistence type="predicted"/>
<accession>A0A1V9DXR6</accession>
<evidence type="ECO:0000313" key="2">
    <source>
        <dbReference type="Proteomes" id="UP000192610"/>
    </source>
</evidence>
<dbReference type="InterPro" id="IPR007433">
    <property type="entry name" value="DUF481"/>
</dbReference>